<dbReference type="Pfam" id="PF00566">
    <property type="entry name" value="RabGAP-TBC"/>
    <property type="match status" value="1"/>
</dbReference>
<dbReference type="PANTHER" id="PTHR22957">
    <property type="entry name" value="TBC1 DOMAIN FAMILY MEMBER GTPASE-ACTIVATING PROTEIN"/>
    <property type="match status" value="1"/>
</dbReference>
<reference evidence="2 3" key="1">
    <citation type="journal article" date="2011" name="Proc. Natl. Acad. Sci. U.S.A.">
        <title>Niche of harmful alga Aureococcus anophagefferens revealed through ecogenomics.</title>
        <authorList>
            <person name="Gobler C.J."/>
            <person name="Berry D.L."/>
            <person name="Dyhrman S.T."/>
            <person name="Wilhelm S.W."/>
            <person name="Salamov A."/>
            <person name="Lobanov A.V."/>
            <person name="Zhang Y."/>
            <person name="Collier J.L."/>
            <person name="Wurch L.L."/>
            <person name="Kustka A.B."/>
            <person name="Dill B.D."/>
            <person name="Shah M."/>
            <person name="VerBerkmoes N.C."/>
            <person name="Kuo A."/>
            <person name="Terry A."/>
            <person name="Pangilinan J."/>
            <person name="Lindquist E.A."/>
            <person name="Lucas S."/>
            <person name="Paulsen I.T."/>
            <person name="Hattenrath-Lehmann T.K."/>
            <person name="Talmage S.C."/>
            <person name="Walker E.A."/>
            <person name="Koch F."/>
            <person name="Burson A.M."/>
            <person name="Marcoval M.A."/>
            <person name="Tang Y.Z."/>
            <person name="Lecleir G.R."/>
            <person name="Coyne K.J."/>
            <person name="Berg G.M."/>
            <person name="Bertrand E.M."/>
            <person name="Saito M.A."/>
            <person name="Gladyshev V.N."/>
            <person name="Grigoriev I.V."/>
        </authorList>
    </citation>
    <scope>NUCLEOTIDE SEQUENCE [LARGE SCALE GENOMIC DNA]</scope>
    <source>
        <strain evidence="3">CCMP 1984</strain>
    </source>
</reference>
<sequence length="341" mass="39914">LATDVINKSKLREVASRGLSESSPLRPLVWRLLLEYLPSDRREWVSHVRCQRALYHQFVREFTICESGHSIWAQADHEVASRASVVMDIYQGPMTTHQSSMWTQKQHDYVLRKEIHKDIMRTHPDHHFFEGGTLRRQSMERILFIYAKLNPGVRYVQGMNEVLGTIFYVLASDSNEEWGANAEPDAFFCFTNIMAEMRDVYIHSLDNSDAGLSGKMSRLNALLQQHDPELWRHLDKNQLDPSYYSLRWITTLLAREFTLIDTIRLWDTILSEISRVDFLCHFCLTMILAQRETLLAGDFSFCLYLLQNYPASDPNVLLKQTHILQRPNANDYRLISNTWWT</sequence>
<dbReference type="AlphaFoldDB" id="F0YM84"/>
<accession>F0YM84</accession>
<protein>
    <recommendedName>
        <fullName evidence="1">Rab-GAP TBC domain-containing protein</fullName>
    </recommendedName>
</protein>
<dbReference type="Proteomes" id="UP000002729">
    <property type="component" value="Unassembled WGS sequence"/>
</dbReference>
<feature type="non-terminal residue" evidence="2">
    <location>
        <position position="1"/>
    </location>
</feature>
<dbReference type="OMA" id="NKESMRN"/>
<dbReference type="RefSeq" id="XP_009041513.1">
    <property type="nucleotide sequence ID" value="XM_009043265.1"/>
</dbReference>
<keyword evidence="3" id="KW-1185">Reference proteome</keyword>
<dbReference type="OrthoDB" id="10263206at2759"/>
<dbReference type="PROSITE" id="PS50086">
    <property type="entry name" value="TBC_RABGAP"/>
    <property type="match status" value="1"/>
</dbReference>
<dbReference type="KEGG" id="aaf:AURANDRAFT_33549"/>
<organism evidence="3">
    <name type="scientific">Aureococcus anophagefferens</name>
    <name type="common">Harmful bloom alga</name>
    <dbReference type="NCBI Taxonomy" id="44056"/>
    <lineage>
        <taxon>Eukaryota</taxon>
        <taxon>Sar</taxon>
        <taxon>Stramenopiles</taxon>
        <taxon>Ochrophyta</taxon>
        <taxon>Pelagophyceae</taxon>
        <taxon>Pelagomonadales</taxon>
        <taxon>Pelagomonadaceae</taxon>
        <taxon>Aureococcus</taxon>
    </lineage>
</organism>
<dbReference type="SUPFAM" id="SSF47923">
    <property type="entry name" value="Ypt/Rab-GAP domain of gyp1p"/>
    <property type="match status" value="2"/>
</dbReference>
<evidence type="ECO:0000259" key="1">
    <source>
        <dbReference type="PROSITE" id="PS50086"/>
    </source>
</evidence>
<dbReference type="GO" id="GO:0005096">
    <property type="term" value="F:GTPase activator activity"/>
    <property type="evidence" value="ECO:0007669"/>
    <property type="project" value="TreeGrafter"/>
</dbReference>
<name>F0YM84_AURAN</name>
<dbReference type="InterPro" id="IPR000195">
    <property type="entry name" value="Rab-GAP-TBC_dom"/>
</dbReference>
<gene>
    <name evidence="2" type="ORF">AURANDRAFT_33549</name>
</gene>
<dbReference type="InterPro" id="IPR035969">
    <property type="entry name" value="Rab-GAP_TBC_sf"/>
</dbReference>
<dbReference type="FunFam" id="1.10.472.80:FF:000048">
    <property type="entry name" value="TBC domain containing protein"/>
    <property type="match status" value="1"/>
</dbReference>
<evidence type="ECO:0000313" key="2">
    <source>
        <dbReference type="EMBL" id="EGB03783.1"/>
    </source>
</evidence>
<dbReference type="eggNOG" id="KOG4567">
    <property type="taxonomic scope" value="Eukaryota"/>
</dbReference>
<dbReference type="Gene3D" id="1.10.8.270">
    <property type="entry name" value="putative rabgap domain of human tbc1 domain family member 14 like domains"/>
    <property type="match status" value="1"/>
</dbReference>
<dbReference type="GeneID" id="20221321"/>
<dbReference type="SMART" id="SM00164">
    <property type="entry name" value="TBC"/>
    <property type="match status" value="1"/>
</dbReference>
<evidence type="ECO:0000313" key="3">
    <source>
        <dbReference type="Proteomes" id="UP000002729"/>
    </source>
</evidence>
<dbReference type="Gene3D" id="1.10.472.80">
    <property type="entry name" value="Ypt/Rab-GAP domain of gyp1p, domain 3"/>
    <property type="match status" value="1"/>
</dbReference>
<dbReference type="PANTHER" id="PTHR22957:SF27">
    <property type="entry name" value="TBC1 DOMAIN FAMILY MEMBER 13"/>
    <property type="match status" value="1"/>
</dbReference>
<feature type="domain" description="Rab-GAP TBC" evidence="1">
    <location>
        <begin position="20"/>
        <end position="273"/>
    </location>
</feature>
<dbReference type="GO" id="GO:0006886">
    <property type="term" value="P:intracellular protein transport"/>
    <property type="evidence" value="ECO:0007669"/>
    <property type="project" value="TreeGrafter"/>
</dbReference>
<dbReference type="EMBL" id="GL833161">
    <property type="protein sequence ID" value="EGB03783.1"/>
    <property type="molecule type" value="Genomic_DNA"/>
</dbReference>
<proteinExistence type="predicted"/>
<dbReference type="InParanoid" id="F0YM84"/>